<proteinExistence type="predicted"/>
<protein>
    <submittedName>
        <fullName evidence="2">Uncharacterized protein</fullName>
    </submittedName>
</protein>
<keyword evidence="1" id="KW-0732">Signal</keyword>
<keyword evidence="3" id="KW-1185">Reference proteome</keyword>
<evidence type="ECO:0000256" key="1">
    <source>
        <dbReference type="SAM" id="SignalP"/>
    </source>
</evidence>
<comment type="caution">
    <text evidence="2">The sequence shown here is derived from an EMBL/GenBank/DDBJ whole genome shotgun (WGS) entry which is preliminary data.</text>
</comment>
<evidence type="ECO:0000313" key="3">
    <source>
        <dbReference type="Proteomes" id="UP001044222"/>
    </source>
</evidence>
<reference evidence="2" key="1">
    <citation type="submission" date="2021-01" db="EMBL/GenBank/DDBJ databases">
        <title>A chromosome-scale assembly of European eel, Anguilla anguilla.</title>
        <authorList>
            <person name="Henkel C."/>
            <person name="Jong-Raadsen S.A."/>
            <person name="Dufour S."/>
            <person name="Weltzien F.-A."/>
            <person name="Palstra A.P."/>
            <person name="Pelster B."/>
            <person name="Spaink H.P."/>
            <person name="Van Den Thillart G.E."/>
            <person name="Jansen H."/>
            <person name="Zahm M."/>
            <person name="Klopp C."/>
            <person name="Cedric C."/>
            <person name="Louis A."/>
            <person name="Berthelot C."/>
            <person name="Parey E."/>
            <person name="Roest Crollius H."/>
            <person name="Montfort J."/>
            <person name="Robinson-Rechavi M."/>
            <person name="Bucao C."/>
            <person name="Bouchez O."/>
            <person name="Gislard M."/>
            <person name="Lluch J."/>
            <person name="Milhes M."/>
            <person name="Lampietro C."/>
            <person name="Lopez Roques C."/>
            <person name="Donnadieu C."/>
            <person name="Braasch I."/>
            <person name="Desvignes T."/>
            <person name="Postlethwait J."/>
            <person name="Bobe J."/>
            <person name="Guiguen Y."/>
            <person name="Dirks R."/>
        </authorList>
    </citation>
    <scope>NUCLEOTIDE SEQUENCE</scope>
    <source>
        <strain evidence="2">Tag_6206</strain>
        <tissue evidence="2">Liver</tissue>
    </source>
</reference>
<organism evidence="2 3">
    <name type="scientific">Anguilla anguilla</name>
    <name type="common">European freshwater eel</name>
    <name type="synonym">Muraena anguilla</name>
    <dbReference type="NCBI Taxonomy" id="7936"/>
    <lineage>
        <taxon>Eukaryota</taxon>
        <taxon>Metazoa</taxon>
        <taxon>Chordata</taxon>
        <taxon>Craniata</taxon>
        <taxon>Vertebrata</taxon>
        <taxon>Euteleostomi</taxon>
        <taxon>Actinopterygii</taxon>
        <taxon>Neopterygii</taxon>
        <taxon>Teleostei</taxon>
        <taxon>Anguilliformes</taxon>
        <taxon>Anguillidae</taxon>
        <taxon>Anguilla</taxon>
    </lineage>
</organism>
<gene>
    <name evidence="2" type="ORF">ANANG_G00104610</name>
</gene>
<sequence length="193" mass="21247">MWDFGKPVKLLTYLRFILFLHSCDDTDTLSRSSEVKSVSPSNALEATFTRKVGAFVNKPTTQVTMASQELPFAAFAPKAFDLEENDPMVQPRSPPPPPPLAGQPALAGLQRQRRADAGRLRHGRLQACFFQGRPASHGPGNVLQRVPEPPQLASLSIDVSAQSMAEDLDSLPEKLALYEKNIDEFDAFVDTLQ</sequence>
<dbReference type="EMBL" id="JAFIRN010000005">
    <property type="protein sequence ID" value="KAG5848923.1"/>
    <property type="molecule type" value="Genomic_DNA"/>
</dbReference>
<feature type="signal peptide" evidence="1">
    <location>
        <begin position="1"/>
        <end position="25"/>
    </location>
</feature>
<feature type="chain" id="PRO_5039345214" evidence="1">
    <location>
        <begin position="26"/>
        <end position="193"/>
    </location>
</feature>
<name>A0A9D3RZF8_ANGAN</name>
<accession>A0A9D3RZF8</accession>
<dbReference type="Proteomes" id="UP001044222">
    <property type="component" value="Unassembled WGS sequence"/>
</dbReference>
<dbReference type="AlphaFoldDB" id="A0A9D3RZF8"/>
<evidence type="ECO:0000313" key="2">
    <source>
        <dbReference type="EMBL" id="KAG5848923.1"/>
    </source>
</evidence>